<sequence>MIGFVIFSPGILIVIRSRPKELQYYGIFLIIPLLVTIICLILQLSQKSDLFDPTDWYLFGIAFGLLAIIINLFLFVNEINTYGNHQLIITSKCKEEEAV</sequence>
<keyword evidence="1" id="KW-0472">Membrane</keyword>
<dbReference type="EMBL" id="CAJPIZ010001476">
    <property type="protein sequence ID" value="CAG2103558.1"/>
    <property type="molecule type" value="Genomic_DNA"/>
</dbReference>
<evidence type="ECO:0000313" key="3">
    <source>
        <dbReference type="Proteomes" id="UP000759131"/>
    </source>
</evidence>
<dbReference type="OrthoDB" id="10343026at2759"/>
<evidence type="ECO:0000256" key="1">
    <source>
        <dbReference type="SAM" id="Phobius"/>
    </source>
</evidence>
<dbReference type="Proteomes" id="UP000759131">
    <property type="component" value="Unassembled WGS sequence"/>
</dbReference>
<accession>A0A7R9KHC3</accession>
<proteinExistence type="predicted"/>
<keyword evidence="1" id="KW-1133">Transmembrane helix</keyword>
<gene>
    <name evidence="2" type="ORF">OSB1V03_LOCUS3588</name>
</gene>
<dbReference type="AlphaFoldDB" id="A0A7R9KHC3"/>
<keyword evidence="3" id="KW-1185">Reference proteome</keyword>
<name>A0A7R9KHC3_9ACAR</name>
<evidence type="ECO:0000313" key="2">
    <source>
        <dbReference type="EMBL" id="CAD7623128.1"/>
    </source>
</evidence>
<feature type="transmembrane region" description="Helical" evidence="1">
    <location>
        <begin position="24"/>
        <end position="44"/>
    </location>
</feature>
<protein>
    <submittedName>
        <fullName evidence="2">Uncharacterized protein</fullName>
    </submittedName>
</protein>
<reference evidence="2" key="1">
    <citation type="submission" date="2020-11" db="EMBL/GenBank/DDBJ databases">
        <authorList>
            <person name="Tran Van P."/>
        </authorList>
    </citation>
    <scope>NUCLEOTIDE SEQUENCE</scope>
</reference>
<feature type="transmembrane region" description="Helical" evidence="1">
    <location>
        <begin position="56"/>
        <end position="76"/>
    </location>
</feature>
<keyword evidence="1" id="KW-0812">Transmembrane</keyword>
<dbReference type="EMBL" id="OC856051">
    <property type="protein sequence ID" value="CAD7623128.1"/>
    <property type="molecule type" value="Genomic_DNA"/>
</dbReference>
<organism evidence="2">
    <name type="scientific">Medioppia subpectinata</name>
    <dbReference type="NCBI Taxonomy" id="1979941"/>
    <lineage>
        <taxon>Eukaryota</taxon>
        <taxon>Metazoa</taxon>
        <taxon>Ecdysozoa</taxon>
        <taxon>Arthropoda</taxon>
        <taxon>Chelicerata</taxon>
        <taxon>Arachnida</taxon>
        <taxon>Acari</taxon>
        <taxon>Acariformes</taxon>
        <taxon>Sarcoptiformes</taxon>
        <taxon>Oribatida</taxon>
        <taxon>Brachypylina</taxon>
        <taxon>Oppioidea</taxon>
        <taxon>Oppiidae</taxon>
        <taxon>Medioppia</taxon>
    </lineage>
</organism>